<evidence type="ECO:0000313" key="2">
    <source>
        <dbReference type="Proteomes" id="UP000694856"/>
    </source>
</evidence>
<evidence type="ECO:0000256" key="1">
    <source>
        <dbReference type="SAM" id="MobiDB-lite"/>
    </source>
</evidence>
<protein>
    <submittedName>
        <fullName evidence="3">Uncharacterized protein LOC116668946</fullName>
    </submittedName>
</protein>
<accession>A0A8B8UFB9</accession>
<dbReference type="KEGG" id="cfr:116668946"/>
<name>A0A8B8UFB9_CAMFR</name>
<feature type="region of interest" description="Disordered" evidence="1">
    <location>
        <begin position="1"/>
        <end position="20"/>
    </location>
</feature>
<organism evidence="2 3">
    <name type="scientific">Camelus ferus</name>
    <name type="common">Wild bactrian camel</name>
    <name type="synonym">Camelus bactrianus ferus</name>
    <dbReference type="NCBI Taxonomy" id="419612"/>
    <lineage>
        <taxon>Eukaryota</taxon>
        <taxon>Metazoa</taxon>
        <taxon>Chordata</taxon>
        <taxon>Craniata</taxon>
        <taxon>Vertebrata</taxon>
        <taxon>Euteleostomi</taxon>
        <taxon>Mammalia</taxon>
        <taxon>Eutheria</taxon>
        <taxon>Laurasiatheria</taxon>
        <taxon>Artiodactyla</taxon>
        <taxon>Tylopoda</taxon>
        <taxon>Camelidae</taxon>
        <taxon>Camelus</taxon>
    </lineage>
</organism>
<dbReference type="GeneID" id="116668946"/>
<dbReference type="AlphaFoldDB" id="A0A8B8UFB9"/>
<dbReference type="Proteomes" id="UP000694856">
    <property type="component" value="Chromosome 15"/>
</dbReference>
<reference evidence="3" key="1">
    <citation type="submission" date="2025-08" db="UniProtKB">
        <authorList>
            <consortium name="RefSeq"/>
        </authorList>
    </citation>
    <scope>IDENTIFICATION</scope>
    <source>
        <tissue evidence="3">Ear skin</tissue>
    </source>
</reference>
<gene>
    <name evidence="3" type="primary">LOC116668946</name>
</gene>
<proteinExistence type="predicted"/>
<keyword evidence="2" id="KW-1185">Reference proteome</keyword>
<sequence>MKFPPCPGSAQKVKEEKQPDVRRLRRAFGGEGEVSRVMLNKHPMIFFLQNDPFSWHPGVRPRVSGSLGKSVPCVLAPYSFIGHKELILSINEISTADGDVLTNYFQDKYIHTNGGADRHTGFGRYRAKVPPQPETLRSFMMAGMLATASRDTFLRLEPWRLGWVVCVQGLPINGLLYGPSRSPAPLPTPPVPQPSPLQGLV</sequence>
<dbReference type="RefSeq" id="XP_032353284.1">
    <property type="nucleotide sequence ID" value="XM_032497393.1"/>
</dbReference>
<evidence type="ECO:0000313" key="3">
    <source>
        <dbReference type="RefSeq" id="XP_032353284.1"/>
    </source>
</evidence>